<evidence type="ECO:0000313" key="2">
    <source>
        <dbReference type="EMBL" id="GIG96677.1"/>
    </source>
</evidence>
<name>A0ABQ4EPV3_9ACTN</name>
<dbReference type="SUPFAM" id="SSF54106">
    <property type="entry name" value="LysM domain"/>
    <property type="match status" value="1"/>
</dbReference>
<feature type="domain" description="LysM" evidence="1">
    <location>
        <begin position="55"/>
        <end position="104"/>
    </location>
</feature>
<dbReference type="InterPro" id="IPR036779">
    <property type="entry name" value="LysM_dom_sf"/>
</dbReference>
<keyword evidence="3" id="KW-1185">Reference proteome</keyword>
<dbReference type="Proteomes" id="UP000621500">
    <property type="component" value="Unassembled WGS sequence"/>
</dbReference>
<evidence type="ECO:0000259" key="1">
    <source>
        <dbReference type="PROSITE" id="PS51782"/>
    </source>
</evidence>
<dbReference type="RefSeq" id="WP_239312465.1">
    <property type="nucleotide sequence ID" value="NZ_BAAAZQ010000001.1"/>
</dbReference>
<dbReference type="PROSITE" id="PS51782">
    <property type="entry name" value="LYSM"/>
    <property type="match status" value="1"/>
</dbReference>
<organism evidence="2 3">
    <name type="scientific">Plantactinospora mayteni</name>
    <dbReference type="NCBI Taxonomy" id="566021"/>
    <lineage>
        <taxon>Bacteria</taxon>
        <taxon>Bacillati</taxon>
        <taxon>Actinomycetota</taxon>
        <taxon>Actinomycetes</taxon>
        <taxon>Micromonosporales</taxon>
        <taxon>Micromonosporaceae</taxon>
        <taxon>Plantactinospora</taxon>
    </lineage>
</organism>
<accession>A0ABQ4EPV3</accession>
<comment type="caution">
    <text evidence="2">The sequence shown here is derived from an EMBL/GenBank/DDBJ whole genome shotgun (WGS) entry which is preliminary data.</text>
</comment>
<dbReference type="SMART" id="SM00257">
    <property type="entry name" value="LysM"/>
    <property type="match status" value="1"/>
</dbReference>
<gene>
    <name evidence="2" type="ORF">Pma05_32500</name>
</gene>
<sequence>MGATGYPRASGGGGRLRLTRRGRLVVTVLLLLLVAGLAAVLSPASRAADPPRSAETAVVRPGDTLWSVAGRHRPSQRPFAVIDEIRRLNGLDDHTVHAGQRLILPAKR</sequence>
<dbReference type="Pfam" id="PF01476">
    <property type="entry name" value="LysM"/>
    <property type="match status" value="1"/>
</dbReference>
<dbReference type="InterPro" id="IPR018392">
    <property type="entry name" value="LysM"/>
</dbReference>
<reference evidence="2 3" key="1">
    <citation type="submission" date="2021-01" db="EMBL/GenBank/DDBJ databases">
        <title>Whole genome shotgun sequence of Plantactinospora mayteni NBRC 109088.</title>
        <authorList>
            <person name="Komaki H."/>
            <person name="Tamura T."/>
        </authorList>
    </citation>
    <scope>NUCLEOTIDE SEQUENCE [LARGE SCALE GENOMIC DNA]</scope>
    <source>
        <strain evidence="2 3">NBRC 109088</strain>
    </source>
</reference>
<evidence type="ECO:0000313" key="3">
    <source>
        <dbReference type="Proteomes" id="UP000621500"/>
    </source>
</evidence>
<protein>
    <recommendedName>
        <fullName evidence="1">LysM domain-containing protein</fullName>
    </recommendedName>
</protein>
<proteinExistence type="predicted"/>
<dbReference type="Gene3D" id="3.10.350.10">
    <property type="entry name" value="LysM domain"/>
    <property type="match status" value="1"/>
</dbReference>
<dbReference type="EMBL" id="BONX01000022">
    <property type="protein sequence ID" value="GIG96677.1"/>
    <property type="molecule type" value="Genomic_DNA"/>
</dbReference>
<dbReference type="CDD" id="cd00118">
    <property type="entry name" value="LysM"/>
    <property type="match status" value="1"/>
</dbReference>